<sequence length="148" mass="14840">MHVDGGAADGDGGGSHLAVAGPGPSADDATAVAPPPPPTAPAGPLRQAAPLDEFDDSDNEEEKLRNAPDPVPLSGGPGQPIDTEALLLSLRAFNPSKGTALWRSGRERAIWLRDLRRARAAASAASAASASAASAGAGGGVRYRCSRI</sequence>
<dbReference type="Proteomes" id="UP000075714">
    <property type="component" value="Unassembled WGS sequence"/>
</dbReference>
<evidence type="ECO:0000313" key="2">
    <source>
        <dbReference type="EMBL" id="KXZ50384.1"/>
    </source>
</evidence>
<proteinExistence type="predicted"/>
<evidence type="ECO:0000256" key="1">
    <source>
        <dbReference type="SAM" id="MobiDB-lite"/>
    </source>
</evidence>
<dbReference type="EMBL" id="LSYV01000017">
    <property type="protein sequence ID" value="KXZ50384.1"/>
    <property type="molecule type" value="Genomic_DNA"/>
</dbReference>
<reference evidence="3" key="1">
    <citation type="journal article" date="2016" name="Nat. Commun.">
        <title>The Gonium pectorale genome demonstrates co-option of cell cycle regulation during the evolution of multicellularity.</title>
        <authorList>
            <person name="Hanschen E.R."/>
            <person name="Marriage T.N."/>
            <person name="Ferris P.J."/>
            <person name="Hamaji T."/>
            <person name="Toyoda A."/>
            <person name="Fujiyama A."/>
            <person name="Neme R."/>
            <person name="Noguchi H."/>
            <person name="Minakuchi Y."/>
            <person name="Suzuki M."/>
            <person name="Kawai-Toyooka H."/>
            <person name="Smith D.R."/>
            <person name="Sparks H."/>
            <person name="Anderson J."/>
            <person name="Bakaric R."/>
            <person name="Luria V."/>
            <person name="Karger A."/>
            <person name="Kirschner M.W."/>
            <person name="Durand P.M."/>
            <person name="Michod R.E."/>
            <person name="Nozaki H."/>
            <person name="Olson B.J."/>
        </authorList>
    </citation>
    <scope>NUCLEOTIDE SEQUENCE [LARGE SCALE GENOMIC DNA]</scope>
    <source>
        <strain evidence="3">NIES-2863</strain>
    </source>
</reference>
<comment type="caution">
    <text evidence="2">The sequence shown here is derived from an EMBL/GenBank/DDBJ whole genome shotgun (WGS) entry which is preliminary data.</text>
</comment>
<organism evidence="2 3">
    <name type="scientific">Gonium pectorale</name>
    <name type="common">Green alga</name>
    <dbReference type="NCBI Taxonomy" id="33097"/>
    <lineage>
        <taxon>Eukaryota</taxon>
        <taxon>Viridiplantae</taxon>
        <taxon>Chlorophyta</taxon>
        <taxon>core chlorophytes</taxon>
        <taxon>Chlorophyceae</taxon>
        <taxon>CS clade</taxon>
        <taxon>Chlamydomonadales</taxon>
        <taxon>Volvocaceae</taxon>
        <taxon>Gonium</taxon>
    </lineage>
</organism>
<gene>
    <name evidence="2" type="ORF">GPECTOR_16g557</name>
</gene>
<accession>A0A150GKR9</accession>
<dbReference type="STRING" id="33097.A0A150GKR9"/>
<dbReference type="AlphaFoldDB" id="A0A150GKR9"/>
<feature type="compositionally biased region" description="Acidic residues" evidence="1">
    <location>
        <begin position="52"/>
        <end position="61"/>
    </location>
</feature>
<keyword evidence="3" id="KW-1185">Reference proteome</keyword>
<evidence type="ECO:0000313" key="3">
    <source>
        <dbReference type="Proteomes" id="UP000075714"/>
    </source>
</evidence>
<protein>
    <submittedName>
        <fullName evidence="2">Uncharacterized protein</fullName>
    </submittedName>
</protein>
<feature type="region of interest" description="Disordered" evidence="1">
    <location>
        <begin position="1"/>
        <end position="81"/>
    </location>
</feature>
<name>A0A150GKR9_GONPE</name>